<proteinExistence type="predicted"/>
<reference evidence="1" key="1">
    <citation type="submission" date="2023-05" db="EMBL/GenBank/DDBJ databases">
        <authorList>
            <person name="Stuckert A."/>
        </authorList>
    </citation>
    <scope>NUCLEOTIDE SEQUENCE</scope>
</reference>
<feature type="non-terminal residue" evidence="1">
    <location>
        <position position="72"/>
    </location>
</feature>
<organism evidence="1 2">
    <name type="scientific">Staurois parvus</name>
    <dbReference type="NCBI Taxonomy" id="386267"/>
    <lineage>
        <taxon>Eukaryota</taxon>
        <taxon>Metazoa</taxon>
        <taxon>Chordata</taxon>
        <taxon>Craniata</taxon>
        <taxon>Vertebrata</taxon>
        <taxon>Euteleostomi</taxon>
        <taxon>Amphibia</taxon>
        <taxon>Batrachia</taxon>
        <taxon>Anura</taxon>
        <taxon>Neobatrachia</taxon>
        <taxon>Ranoidea</taxon>
        <taxon>Ranidae</taxon>
        <taxon>Staurois</taxon>
    </lineage>
</organism>
<dbReference type="Proteomes" id="UP001162483">
    <property type="component" value="Unassembled WGS sequence"/>
</dbReference>
<comment type="caution">
    <text evidence="1">The sequence shown here is derived from an EMBL/GenBank/DDBJ whole genome shotgun (WGS) entry which is preliminary data.</text>
</comment>
<evidence type="ECO:0000313" key="1">
    <source>
        <dbReference type="EMBL" id="CAI9624239.1"/>
    </source>
</evidence>
<name>A0ABN9HR20_9NEOB</name>
<gene>
    <name evidence="1" type="ORF">SPARVUS_LOCUS16612746</name>
</gene>
<evidence type="ECO:0000313" key="2">
    <source>
        <dbReference type="Proteomes" id="UP001162483"/>
    </source>
</evidence>
<dbReference type="EMBL" id="CATNWA010021856">
    <property type="protein sequence ID" value="CAI9624239.1"/>
    <property type="molecule type" value="Genomic_DNA"/>
</dbReference>
<sequence length="72" mass="7735">MMGHYSSTDTNDGALVLPLTPMMVHYSFTDTNDGSRTIPSTDTNDGALHSSPITSTMYGTLFLPLTYQCNGA</sequence>
<protein>
    <submittedName>
        <fullName evidence="1">Uncharacterized protein</fullName>
    </submittedName>
</protein>
<accession>A0ABN9HR20</accession>
<keyword evidence="2" id="KW-1185">Reference proteome</keyword>